<sequence>MVTSILAGLSILVIGDSHLTSNYLITTLHDNLSAQGAHVHTIGVCGANAGDWLKVTPGTCGGAERIGKGKIVPAGSAAKTTPITQLLQKDKPDLVVIVMGDTMAGYTTPQFPKTWIWQQVTSLTKEIGKSQTACVWVGPAWGSEGGKYNKTFPRVKMMSSFLSSNVAPCGYIDSLKFSKPGEWTTTDGQHFTASGYKTWGDAIAKQILVTPEVKAIKKK</sequence>
<evidence type="ECO:0000313" key="3">
    <source>
        <dbReference type="Proteomes" id="UP000078558"/>
    </source>
</evidence>
<proteinExistence type="predicted"/>
<dbReference type="OrthoDB" id="8717310at2"/>
<dbReference type="CDD" id="cd00229">
    <property type="entry name" value="SGNH_hydrolase"/>
    <property type="match status" value="1"/>
</dbReference>
<protein>
    <submittedName>
        <fullName evidence="1">Cell morphology protein</fullName>
    </submittedName>
</protein>
<dbReference type="Gene3D" id="3.40.50.1110">
    <property type="entry name" value="SGNH hydrolase"/>
    <property type="match status" value="1"/>
</dbReference>
<dbReference type="GO" id="GO:0016788">
    <property type="term" value="F:hydrolase activity, acting on ester bonds"/>
    <property type="evidence" value="ECO:0007669"/>
    <property type="project" value="UniProtKB-ARBA"/>
</dbReference>
<dbReference type="RefSeq" id="WP_067751079.1">
    <property type="nucleotide sequence ID" value="NZ_LT907988.1"/>
</dbReference>
<reference evidence="1 3" key="1">
    <citation type="submission" date="2016-06" db="EMBL/GenBank/DDBJ databases">
        <authorList>
            <person name="Kjaerup R.B."/>
            <person name="Dalgaard T.S."/>
            <person name="Juul-Madsen H.R."/>
        </authorList>
    </citation>
    <scope>NUCLEOTIDE SEQUENCE [LARGE SCALE GENOMIC DNA]</scope>
    <source>
        <strain evidence="1">Orrdi1</strain>
    </source>
</reference>
<gene>
    <name evidence="1" type="ORF">ODI_02688</name>
    <name evidence="2" type="ORF">ODI_R2615</name>
</gene>
<dbReference type="KEGG" id="odi:ODI_R2615"/>
<dbReference type="EMBL" id="LT907988">
    <property type="protein sequence ID" value="SOE50274.1"/>
    <property type="molecule type" value="Genomic_DNA"/>
</dbReference>
<dbReference type="Proteomes" id="UP000078558">
    <property type="component" value="Chromosome I"/>
</dbReference>
<keyword evidence="3" id="KW-1185">Reference proteome</keyword>
<evidence type="ECO:0000313" key="2">
    <source>
        <dbReference type="EMBL" id="SOE50274.1"/>
    </source>
</evidence>
<dbReference type="STRING" id="1851544.ODI_02688"/>
<organism evidence="1 3">
    <name type="scientific">Orrella dioscoreae</name>
    <dbReference type="NCBI Taxonomy" id="1851544"/>
    <lineage>
        <taxon>Bacteria</taxon>
        <taxon>Pseudomonadati</taxon>
        <taxon>Pseudomonadota</taxon>
        <taxon>Betaproteobacteria</taxon>
        <taxon>Burkholderiales</taxon>
        <taxon>Alcaligenaceae</taxon>
        <taxon>Orrella</taxon>
    </lineage>
</organism>
<dbReference type="InterPro" id="IPR036514">
    <property type="entry name" value="SGNH_hydro_sf"/>
</dbReference>
<reference evidence="2 3" key="2">
    <citation type="submission" date="2017-08" db="EMBL/GenBank/DDBJ databases">
        <authorList>
            <person name="de Groot N.N."/>
        </authorList>
    </citation>
    <scope>NUCLEOTIDE SEQUENCE [LARGE SCALE GENOMIC DNA]</scope>
    <source>
        <strain evidence="2">Orrdi1</strain>
    </source>
</reference>
<dbReference type="EMBL" id="FLRC01000011">
    <property type="protein sequence ID" value="SBT24618.1"/>
    <property type="molecule type" value="Genomic_DNA"/>
</dbReference>
<name>A0A1C3JZN7_9BURK</name>
<evidence type="ECO:0000313" key="1">
    <source>
        <dbReference type="EMBL" id="SBT24618.1"/>
    </source>
</evidence>
<dbReference type="SUPFAM" id="SSF52266">
    <property type="entry name" value="SGNH hydrolase"/>
    <property type="match status" value="1"/>
</dbReference>
<accession>A0A1C3JZN7</accession>
<dbReference type="AlphaFoldDB" id="A0A1C3JZN7"/>